<dbReference type="SUPFAM" id="SSF51283">
    <property type="entry name" value="dUTPase-like"/>
    <property type="match status" value="1"/>
</dbReference>
<dbReference type="PANTHER" id="PTHR19422:SF123">
    <property type="entry name" value="RT1 CLASS I, LOCUS CE15"/>
    <property type="match status" value="1"/>
</dbReference>
<evidence type="ECO:0000313" key="7">
    <source>
        <dbReference type="Proteomes" id="UP000578343"/>
    </source>
</evidence>
<gene>
    <name evidence="6" type="primary">Ervk9</name>
    <name evidence="6" type="ORF">BARMAR_R11248</name>
</gene>
<feature type="transmembrane region" description="Helical" evidence="4">
    <location>
        <begin position="51"/>
        <end position="73"/>
    </location>
</feature>
<dbReference type="PROSITE" id="PS00141">
    <property type="entry name" value="ASP_PROTEASE"/>
    <property type="match status" value="1"/>
</dbReference>
<dbReference type="InterPro" id="IPR001995">
    <property type="entry name" value="Peptidase_A2_cat"/>
</dbReference>
<sequence length="157" mass="16607">SGRAGVDVETVKDVTLIDSQVQSIPTNMTGPLGHGLSALILGRSSVTRKGIFILPDIIGADFAGIISIMVWTLSPPVHIPKGSKIGQLVPFKAHVPKVSIKECAEGSFDSTDNAELYLALDISKAKPMEKVTILDKTGHSQTFEILVDTGADVTIIS</sequence>
<dbReference type="Gene3D" id="2.40.70.10">
    <property type="entry name" value="Acid Proteases"/>
    <property type="match status" value="1"/>
</dbReference>
<dbReference type="SUPFAM" id="SSF50630">
    <property type="entry name" value="Acid proteases"/>
    <property type="match status" value="1"/>
</dbReference>
<protein>
    <submittedName>
        <fullName evidence="6">POK9 protein</fullName>
    </submittedName>
</protein>
<organism evidence="6 7">
    <name type="scientific">Baryphthengus martii</name>
    <name type="common">Rufous motmot</name>
    <dbReference type="NCBI Taxonomy" id="176943"/>
    <lineage>
        <taxon>Eukaryota</taxon>
        <taxon>Metazoa</taxon>
        <taxon>Chordata</taxon>
        <taxon>Craniata</taxon>
        <taxon>Vertebrata</taxon>
        <taxon>Euteleostomi</taxon>
        <taxon>Archelosauria</taxon>
        <taxon>Archosauria</taxon>
        <taxon>Dinosauria</taxon>
        <taxon>Saurischia</taxon>
        <taxon>Theropoda</taxon>
        <taxon>Coelurosauria</taxon>
        <taxon>Aves</taxon>
        <taxon>Neognathae</taxon>
        <taxon>Neoaves</taxon>
        <taxon>Telluraves</taxon>
        <taxon>Coraciimorphae</taxon>
        <taxon>Coraciiformes</taxon>
        <taxon>Momotidae</taxon>
        <taxon>Baryphthengus</taxon>
    </lineage>
</organism>
<feature type="non-terminal residue" evidence="6">
    <location>
        <position position="157"/>
    </location>
</feature>
<evidence type="ECO:0000256" key="2">
    <source>
        <dbReference type="ARBA" id="ARBA00022750"/>
    </source>
</evidence>
<dbReference type="GO" id="GO:0004190">
    <property type="term" value="F:aspartic-type endopeptidase activity"/>
    <property type="evidence" value="ECO:0007669"/>
    <property type="project" value="UniProtKB-KW"/>
</dbReference>
<keyword evidence="3" id="KW-0378">Hydrolase</keyword>
<dbReference type="GO" id="GO:0006508">
    <property type="term" value="P:proteolysis"/>
    <property type="evidence" value="ECO:0007669"/>
    <property type="project" value="UniProtKB-KW"/>
</dbReference>
<keyword evidence="2" id="KW-0064">Aspartyl protease</keyword>
<evidence type="ECO:0000256" key="3">
    <source>
        <dbReference type="ARBA" id="ARBA00022801"/>
    </source>
</evidence>
<comment type="caution">
    <text evidence="6">The sequence shown here is derived from an EMBL/GenBank/DDBJ whole genome shotgun (WGS) entry which is preliminary data.</text>
</comment>
<dbReference type="InterPro" id="IPR033704">
    <property type="entry name" value="dUTPase_trimeric"/>
</dbReference>
<dbReference type="PROSITE" id="PS50175">
    <property type="entry name" value="ASP_PROT_RETROV"/>
    <property type="match status" value="1"/>
</dbReference>
<feature type="domain" description="Peptidase A2" evidence="5">
    <location>
        <begin position="143"/>
        <end position="157"/>
    </location>
</feature>
<evidence type="ECO:0000313" key="6">
    <source>
        <dbReference type="EMBL" id="NXG76011.1"/>
    </source>
</evidence>
<feature type="non-terminal residue" evidence="6">
    <location>
        <position position="1"/>
    </location>
</feature>
<keyword evidence="7" id="KW-1185">Reference proteome</keyword>
<dbReference type="CDD" id="cd07557">
    <property type="entry name" value="trimeric_dUTPase"/>
    <property type="match status" value="1"/>
</dbReference>
<keyword evidence="4" id="KW-0812">Transmembrane</keyword>
<evidence type="ECO:0000259" key="5">
    <source>
        <dbReference type="PROSITE" id="PS50175"/>
    </source>
</evidence>
<dbReference type="InterPro" id="IPR001969">
    <property type="entry name" value="Aspartic_peptidase_AS"/>
</dbReference>
<dbReference type="AlphaFoldDB" id="A0A7K9EHP7"/>
<dbReference type="InterPro" id="IPR036157">
    <property type="entry name" value="dUTPase-like_sf"/>
</dbReference>
<dbReference type="Proteomes" id="UP000578343">
    <property type="component" value="Unassembled WGS sequence"/>
</dbReference>
<evidence type="ECO:0000256" key="4">
    <source>
        <dbReference type="SAM" id="Phobius"/>
    </source>
</evidence>
<keyword evidence="1" id="KW-0645">Protease</keyword>
<dbReference type="Gene3D" id="2.70.40.10">
    <property type="match status" value="1"/>
</dbReference>
<dbReference type="InterPro" id="IPR051592">
    <property type="entry name" value="HERV-K_Pro_peptidase_A2"/>
</dbReference>
<dbReference type="PANTHER" id="PTHR19422">
    <property type="entry name" value="GAG RETROVIRAL POLYPROTEIN"/>
    <property type="match status" value="1"/>
</dbReference>
<proteinExistence type="predicted"/>
<keyword evidence="4" id="KW-1133">Transmembrane helix</keyword>
<name>A0A7K9EHP7_BARMA</name>
<dbReference type="InterPro" id="IPR029054">
    <property type="entry name" value="dUTPase-like"/>
</dbReference>
<keyword evidence="4" id="KW-0472">Membrane</keyword>
<accession>A0A7K9EHP7</accession>
<dbReference type="InterPro" id="IPR021109">
    <property type="entry name" value="Peptidase_aspartic_dom_sf"/>
</dbReference>
<dbReference type="Pfam" id="PF00692">
    <property type="entry name" value="dUTPase"/>
    <property type="match status" value="1"/>
</dbReference>
<reference evidence="6 7" key="1">
    <citation type="submission" date="2019-09" db="EMBL/GenBank/DDBJ databases">
        <title>Bird 10,000 Genomes (B10K) Project - Family phase.</title>
        <authorList>
            <person name="Zhang G."/>
        </authorList>
    </citation>
    <scope>NUCLEOTIDE SEQUENCE [LARGE SCALE GENOMIC DNA]</scope>
    <source>
        <strain evidence="6">B10K-DU-001-21</strain>
        <tissue evidence="6">Muscle</tissue>
    </source>
</reference>
<dbReference type="OrthoDB" id="9900537at2759"/>
<dbReference type="EMBL" id="VWZK01014021">
    <property type="protein sequence ID" value="NXG76011.1"/>
    <property type="molecule type" value="Genomic_DNA"/>
</dbReference>
<evidence type="ECO:0000256" key="1">
    <source>
        <dbReference type="ARBA" id="ARBA00022670"/>
    </source>
</evidence>